<feature type="binding site" evidence="20">
    <location>
        <position position="127"/>
    </location>
    <ligand>
        <name>UDP-N-acetyl-alpha-D-glucosamine</name>
        <dbReference type="ChEBI" id="CHEBI:57705"/>
    </ligand>
</feature>
<proteinExistence type="inferred from homology"/>
<keyword evidence="9 20" id="KW-0479">Metal-binding</keyword>
<dbReference type="KEGG" id="tdf:H9L22_10175"/>
<dbReference type="CDD" id="cd03353">
    <property type="entry name" value="LbH_GlmU_C"/>
    <property type="match status" value="1"/>
</dbReference>
<comment type="pathway">
    <text evidence="3 20">Nucleotide-sugar biosynthesis; UDP-N-acetyl-alpha-D-glucosamine biosynthesis; UDP-N-acetyl-alpha-D-glucosamine from N-acetyl-alpha-D-glucosamine 1-phosphate: step 1/1.</text>
</comment>
<keyword evidence="11 20" id="KW-0460">Magnesium</keyword>
<dbReference type="GO" id="GO:0009245">
    <property type="term" value="P:lipid A biosynthetic process"/>
    <property type="evidence" value="ECO:0007669"/>
    <property type="project" value="UniProtKB-UniRule"/>
</dbReference>
<dbReference type="EMBL" id="CP060789">
    <property type="protein sequence ID" value="QNP57571.1"/>
    <property type="molecule type" value="Genomic_DNA"/>
</dbReference>
<feature type="binding site" evidence="20">
    <location>
        <position position="214"/>
    </location>
    <ligand>
        <name>Mg(2+)</name>
        <dbReference type="ChEBI" id="CHEBI:18420"/>
    </ligand>
</feature>
<evidence type="ECO:0000256" key="8">
    <source>
        <dbReference type="ARBA" id="ARBA00022695"/>
    </source>
</evidence>
<dbReference type="UniPathway" id="UPA00113">
    <property type="reaction ID" value="UER00532"/>
</dbReference>
<comment type="subcellular location">
    <subcellularLocation>
        <location evidence="1 20">Cytoplasm</location>
    </subcellularLocation>
</comment>
<dbReference type="PROSITE" id="PS00101">
    <property type="entry name" value="HEXAPEP_TRANSFERASES"/>
    <property type="match status" value="1"/>
</dbReference>
<feature type="binding site" evidence="20">
    <location>
        <position position="90"/>
    </location>
    <ligand>
        <name>Mg(2+)</name>
        <dbReference type="ChEBI" id="CHEBI:18420"/>
    </ligand>
</feature>
<evidence type="ECO:0000256" key="6">
    <source>
        <dbReference type="ARBA" id="ARBA00022490"/>
    </source>
</evidence>
<keyword evidence="12 20" id="KW-0133">Cell shape</keyword>
<comment type="pathway">
    <text evidence="2 20">Nucleotide-sugar biosynthesis; UDP-N-acetyl-alpha-D-glucosamine biosynthesis; N-acetyl-alpha-D-glucosamine 1-phosphate from alpha-D-glucosamine 6-phosphate (route II): step 2/2.</text>
</comment>
<feature type="binding site" evidence="20">
    <location>
        <position position="352"/>
    </location>
    <ligand>
        <name>UDP-N-acetyl-alpha-D-glucosamine</name>
        <dbReference type="ChEBI" id="CHEBI:57705"/>
    </ligand>
</feature>
<organism evidence="23 24">
    <name type="scientific">Tessaracoccus defluvii</name>
    <dbReference type="NCBI Taxonomy" id="1285901"/>
    <lineage>
        <taxon>Bacteria</taxon>
        <taxon>Bacillati</taxon>
        <taxon>Actinomycetota</taxon>
        <taxon>Actinomycetes</taxon>
        <taxon>Propionibacteriales</taxon>
        <taxon>Propionibacteriaceae</taxon>
        <taxon>Tessaracoccus</taxon>
    </lineage>
</organism>
<evidence type="ECO:0000313" key="24">
    <source>
        <dbReference type="Proteomes" id="UP000516117"/>
    </source>
</evidence>
<feature type="region of interest" description="N-acetyltransferase" evidence="20">
    <location>
        <begin position="238"/>
        <end position="468"/>
    </location>
</feature>
<feature type="binding site" evidence="20">
    <location>
        <position position="409"/>
    </location>
    <ligand>
        <name>acetyl-CoA</name>
        <dbReference type="ChEBI" id="CHEBI:57288"/>
    </ligand>
</feature>
<feature type="binding site" evidence="20">
    <location>
        <position position="391"/>
    </location>
    <ligand>
        <name>acetyl-CoA</name>
        <dbReference type="ChEBI" id="CHEBI:57288"/>
    </ligand>
</feature>
<feature type="binding site" evidence="20">
    <location>
        <position position="60"/>
    </location>
    <ligand>
        <name>UDP-N-acetyl-alpha-D-glucosamine</name>
        <dbReference type="ChEBI" id="CHEBI:57705"/>
    </ligand>
</feature>
<keyword evidence="8 20" id="KW-0548">Nucleotidyltransferase</keyword>
<evidence type="ECO:0000256" key="9">
    <source>
        <dbReference type="ARBA" id="ARBA00022723"/>
    </source>
</evidence>
<keyword evidence="6 20" id="KW-0963">Cytoplasm</keyword>
<accession>A0A7H0HAK5</accession>
<feature type="binding site" evidence="20">
    <location>
        <position position="319"/>
    </location>
    <ligand>
        <name>UDP-N-acetyl-alpha-D-glucosamine</name>
        <dbReference type="ChEBI" id="CHEBI:57705"/>
    </ligand>
</feature>
<evidence type="ECO:0000256" key="15">
    <source>
        <dbReference type="ARBA" id="ARBA00023315"/>
    </source>
</evidence>
<feature type="binding site" evidence="20">
    <location>
        <begin position="65"/>
        <end position="66"/>
    </location>
    <ligand>
        <name>UDP-N-acetyl-alpha-D-glucosamine</name>
        <dbReference type="ChEBI" id="CHEBI:57705"/>
    </ligand>
</feature>
<dbReference type="HAMAP" id="MF_01631">
    <property type="entry name" value="GlmU"/>
    <property type="match status" value="1"/>
</dbReference>
<comment type="caution">
    <text evidence="20">Lacks conserved residue(s) required for the propagation of feature annotation.</text>
</comment>
<dbReference type="InterPro" id="IPR029044">
    <property type="entry name" value="Nucleotide-diphossugar_trans"/>
</dbReference>
<comment type="similarity">
    <text evidence="5 20">In the N-terminal section; belongs to the N-acetylglucosamine-1-phosphate uridyltransferase family.</text>
</comment>
<evidence type="ECO:0000259" key="22">
    <source>
        <dbReference type="Pfam" id="PF00483"/>
    </source>
</evidence>
<dbReference type="InterPro" id="IPR050065">
    <property type="entry name" value="GlmU-like"/>
</dbReference>
<evidence type="ECO:0000256" key="1">
    <source>
        <dbReference type="ARBA" id="ARBA00004496"/>
    </source>
</evidence>
<keyword evidence="24" id="KW-1185">Reference proteome</keyword>
<feature type="binding site" evidence="20">
    <location>
        <position position="337"/>
    </location>
    <ligand>
        <name>UDP-N-acetyl-alpha-D-glucosamine</name>
        <dbReference type="ChEBI" id="CHEBI:57705"/>
    </ligand>
</feature>
<dbReference type="InterPro" id="IPR018357">
    <property type="entry name" value="Hexapep_transf_CS"/>
</dbReference>
<feature type="binding site" evidence="20">
    <location>
        <position position="141"/>
    </location>
    <ligand>
        <name>UDP-N-acetyl-alpha-D-glucosamine</name>
        <dbReference type="ChEBI" id="CHEBI:57705"/>
    </ligand>
</feature>
<comment type="function">
    <text evidence="19 20">Catalyzes the last two sequential reactions in the de novo biosynthetic pathway for UDP-N-acetylglucosamine (UDP-GlcNAc). The C-terminal domain catalyzes the transfer of acetyl group from acetyl coenzyme A to glucosamine-1-phosphate (GlcN-1-P) to produce N-acetylglucosamine-1-phosphate (GlcNAc-1-P), which is converted into UDP-GlcNAc by the transfer of uridine 5-monophosphate (from uridine 5-triphosphate), a reaction catalyzed by the N-terminal domain.</text>
</comment>
<dbReference type="GO" id="GO:0009252">
    <property type="term" value="P:peptidoglycan biosynthetic process"/>
    <property type="evidence" value="ECO:0007669"/>
    <property type="project" value="UniProtKB-UniRule"/>
</dbReference>
<evidence type="ECO:0000256" key="17">
    <source>
        <dbReference type="ARBA" id="ARBA00048247"/>
    </source>
</evidence>
<comment type="cofactor">
    <cofactor evidence="20">
        <name>Mg(2+)</name>
        <dbReference type="ChEBI" id="CHEBI:18420"/>
    </cofactor>
    <text evidence="20">Binds 1 Mg(2+) ion per subunit.</text>
</comment>
<feature type="compositionally biased region" description="Low complexity" evidence="21">
    <location>
        <begin position="449"/>
        <end position="460"/>
    </location>
</feature>
<dbReference type="EC" id="2.7.7.23" evidence="20"/>
<dbReference type="GO" id="GO:0008360">
    <property type="term" value="P:regulation of cell shape"/>
    <property type="evidence" value="ECO:0007669"/>
    <property type="project" value="UniProtKB-KW"/>
</dbReference>
<dbReference type="Pfam" id="PF14602">
    <property type="entry name" value="Hexapep_2"/>
    <property type="match status" value="1"/>
</dbReference>
<dbReference type="GO" id="GO:0006048">
    <property type="term" value="P:UDP-N-acetylglucosamine biosynthetic process"/>
    <property type="evidence" value="ECO:0007669"/>
    <property type="project" value="UniProtKB-UniPathway"/>
</dbReference>
<evidence type="ECO:0000256" key="14">
    <source>
        <dbReference type="ARBA" id="ARBA00023268"/>
    </source>
</evidence>
<name>A0A7H0HAK5_9ACTN</name>
<sequence>MKSTKSKLLHEVAGKSMLSFAVSSAAALNPDHLVVVVGHLREQVEAHLDKLSETVVTAVQEEQLGTGHAVSCGLEGLEHLTGDVVVTYADVPMLTGDTLRQLVAVHRANQHAATVLTARVADPAGYGRVLRDGDAVVGIVEHRDATEEQRRIDEINSGIYVFDAAILRAGLASLNTDNAQGELYLTEVLHFAAAQNEKVGAHLIDDVWQVEGVNDRVQLARMNAEMNRRIRDAWMLKGVTMVDPASTFIDVDVDLSPDVTLMPGVILQGATSIASGAVIGPDTSLMDVEVGVGAEVVRTHGSFAVIGDGATVGPFSYLRPGTILGAKGKIGAFVESKNATIGDGAKVPHLSYVGDAIIDENVNIGAGTIFANYDGTYKSTTHVGEGAFVGSNTVLVAPIDVGAGALVAAGSAITEDVPAGALGVARGRQRNIDGYVAEKRPASKQAVAAAASDGAVHPAVIESREKKA</sequence>
<keyword evidence="15 20" id="KW-0012">Acyltransferase</keyword>
<evidence type="ECO:0000256" key="3">
    <source>
        <dbReference type="ARBA" id="ARBA00005208"/>
    </source>
</evidence>
<feature type="binding site" evidence="20">
    <location>
        <position position="214"/>
    </location>
    <ligand>
        <name>UDP-N-acetyl-alpha-D-glucosamine</name>
        <dbReference type="ChEBI" id="CHEBI:57705"/>
    </ligand>
</feature>
<dbReference type="InterPro" id="IPR001451">
    <property type="entry name" value="Hexapep"/>
</dbReference>
<dbReference type="GO" id="GO:0071555">
    <property type="term" value="P:cell wall organization"/>
    <property type="evidence" value="ECO:0007669"/>
    <property type="project" value="UniProtKB-KW"/>
</dbReference>
<dbReference type="AlphaFoldDB" id="A0A7H0HAK5"/>
<feature type="region of interest" description="Disordered" evidence="21">
    <location>
        <begin position="449"/>
        <end position="468"/>
    </location>
</feature>
<dbReference type="Pfam" id="PF00483">
    <property type="entry name" value="NTP_transferase"/>
    <property type="match status" value="1"/>
</dbReference>
<evidence type="ECO:0000256" key="18">
    <source>
        <dbReference type="ARBA" id="ARBA00048493"/>
    </source>
</evidence>
<feature type="domain" description="Nucleotidyl transferase" evidence="22">
    <location>
        <begin position="6"/>
        <end position="208"/>
    </location>
</feature>
<dbReference type="GO" id="GO:0005737">
    <property type="term" value="C:cytoplasm"/>
    <property type="evidence" value="ECO:0007669"/>
    <property type="project" value="UniProtKB-SubCell"/>
</dbReference>
<evidence type="ECO:0000256" key="21">
    <source>
        <dbReference type="SAM" id="MobiDB-lite"/>
    </source>
</evidence>
<evidence type="ECO:0000256" key="11">
    <source>
        <dbReference type="ARBA" id="ARBA00022842"/>
    </source>
</evidence>
<dbReference type="GO" id="GO:0016020">
    <property type="term" value="C:membrane"/>
    <property type="evidence" value="ECO:0007669"/>
    <property type="project" value="GOC"/>
</dbReference>
<keyword evidence="13 20" id="KW-0573">Peptidoglycan synthesis</keyword>
<comment type="pathway">
    <text evidence="20">Bacterial outer membrane biogenesis; LPS lipid A biosynthesis.</text>
</comment>
<dbReference type="Gene3D" id="2.160.10.10">
    <property type="entry name" value="Hexapeptide repeat proteins"/>
    <property type="match status" value="1"/>
</dbReference>
<dbReference type="InterPro" id="IPR005835">
    <property type="entry name" value="NTP_transferase_dom"/>
</dbReference>
<feature type="binding site" evidence="20">
    <location>
        <position position="426"/>
    </location>
    <ligand>
        <name>acetyl-CoA</name>
        <dbReference type="ChEBI" id="CHEBI:57288"/>
    </ligand>
</feature>
<dbReference type="GO" id="GO:0000902">
    <property type="term" value="P:cell morphogenesis"/>
    <property type="evidence" value="ECO:0007669"/>
    <property type="project" value="UniProtKB-UniRule"/>
</dbReference>
<evidence type="ECO:0000256" key="10">
    <source>
        <dbReference type="ARBA" id="ARBA00022737"/>
    </source>
</evidence>
<comment type="subunit">
    <text evidence="20">Homotrimer.</text>
</comment>
<evidence type="ECO:0000256" key="20">
    <source>
        <dbReference type="HAMAP-Rule" id="MF_01631"/>
    </source>
</evidence>
<evidence type="ECO:0000256" key="2">
    <source>
        <dbReference type="ARBA" id="ARBA00005166"/>
    </source>
</evidence>
<evidence type="ECO:0000256" key="5">
    <source>
        <dbReference type="ARBA" id="ARBA00007947"/>
    </source>
</evidence>
<protein>
    <recommendedName>
        <fullName evidence="20">Bifunctional protein GlmU</fullName>
    </recommendedName>
    <domain>
        <recommendedName>
            <fullName evidence="20">UDP-N-acetylglucosamine pyrophosphorylase</fullName>
            <ecNumber evidence="20">2.7.7.23</ecNumber>
        </recommendedName>
        <alternativeName>
            <fullName evidence="20">N-acetylglucosamine-1-phosphate uridyltransferase</fullName>
        </alternativeName>
    </domain>
    <domain>
        <recommendedName>
            <fullName evidence="20">Glucosamine-1-phosphate N-acetyltransferase</fullName>
            <ecNumber evidence="20">2.3.1.157</ecNumber>
        </recommendedName>
    </domain>
</protein>
<evidence type="ECO:0000256" key="7">
    <source>
        <dbReference type="ARBA" id="ARBA00022679"/>
    </source>
</evidence>
<keyword evidence="14 20" id="KW-0511">Multifunctional enzyme</keyword>
<dbReference type="SUPFAM" id="SSF53448">
    <property type="entry name" value="Nucleotide-diphospho-sugar transferases"/>
    <property type="match status" value="1"/>
</dbReference>
<dbReference type="Gene3D" id="3.90.550.10">
    <property type="entry name" value="Spore Coat Polysaccharide Biosynthesis Protein SpsA, Chain A"/>
    <property type="match status" value="1"/>
</dbReference>
<dbReference type="InterPro" id="IPR038009">
    <property type="entry name" value="GlmU_C_LbH"/>
</dbReference>
<evidence type="ECO:0000256" key="19">
    <source>
        <dbReference type="ARBA" id="ARBA00049628"/>
    </source>
</evidence>
<dbReference type="GO" id="GO:0000287">
    <property type="term" value="F:magnesium ion binding"/>
    <property type="evidence" value="ECO:0007669"/>
    <property type="project" value="UniProtKB-UniRule"/>
</dbReference>
<evidence type="ECO:0000256" key="16">
    <source>
        <dbReference type="ARBA" id="ARBA00023316"/>
    </source>
</evidence>
<feature type="binding site" evidence="20">
    <location>
        <position position="366"/>
    </location>
    <ligand>
        <name>acetyl-CoA</name>
        <dbReference type="ChEBI" id="CHEBI:57288"/>
    </ligand>
</feature>
<feature type="binding site" evidence="20">
    <location>
        <begin position="372"/>
        <end position="373"/>
    </location>
    <ligand>
        <name>acetyl-CoA</name>
        <dbReference type="ChEBI" id="CHEBI:57288"/>
    </ligand>
</feature>
<dbReference type="InterPro" id="IPR005882">
    <property type="entry name" value="Bifunctional_GlmU"/>
</dbReference>
<feature type="region of interest" description="Pyrophosphorylase" evidence="20">
    <location>
        <begin position="1"/>
        <end position="216"/>
    </location>
</feature>
<evidence type="ECO:0000313" key="23">
    <source>
        <dbReference type="EMBL" id="QNP57571.1"/>
    </source>
</evidence>
<dbReference type="SUPFAM" id="SSF51161">
    <property type="entry name" value="Trimeric LpxA-like enzymes"/>
    <property type="match status" value="1"/>
</dbReference>
<keyword evidence="7 20" id="KW-0808">Transferase</keyword>
<dbReference type="PANTHER" id="PTHR43584">
    <property type="entry name" value="NUCLEOTIDYL TRANSFERASE"/>
    <property type="match status" value="1"/>
</dbReference>
<evidence type="ECO:0000256" key="4">
    <source>
        <dbReference type="ARBA" id="ARBA00007707"/>
    </source>
</evidence>
<comment type="catalytic activity">
    <reaction evidence="17 20">
        <text>alpha-D-glucosamine 1-phosphate + acetyl-CoA = N-acetyl-alpha-D-glucosamine 1-phosphate + CoA + H(+)</text>
        <dbReference type="Rhea" id="RHEA:13725"/>
        <dbReference type="ChEBI" id="CHEBI:15378"/>
        <dbReference type="ChEBI" id="CHEBI:57287"/>
        <dbReference type="ChEBI" id="CHEBI:57288"/>
        <dbReference type="ChEBI" id="CHEBI:57776"/>
        <dbReference type="ChEBI" id="CHEBI:58516"/>
        <dbReference type="EC" id="2.3.1.157"/>
    </reaction>
</comment>
<dbReference type="NCBIfam" id="NF010932">
    <property type="entry name" value="PRK14352.1"/>
    <property type="match status" value="1"/>
</dbReference>
<gene>
    <name evidence="20 23" type="primary">glmU</name>
    <name evidence="23" type="ORF">H9L22_10175</name>
</gene>
<feature type="binding site" evidence="20">
    <location>
        <position position="7"/>
    </location>
    <ligand>
        <name>UDP-N-acetyl-alpha-D-glucosamine</name>
        <dbReference type="ChEBI" id="CHEBI:57705"/>
    </ligand>
</feature>
<dbReference type="GO" id="GO:0019134">
    <property type="term" value="F:glucosamine-1-phosphate N-acetyltransferase activity"/>
    <property type="evidence" value="ECO:0007669"/>
    <property type="project" value="UniProtKB-UniRule"/>
</dbReference>
<keyword evidence="16 20" id="KW-0961">Cell wall biogenesis/degradation</keyword>
<dbReference type="Proteomes" id="UP000516117">
    <property type="component" value="Chromosome"/>
</dbReference>
<dbReference type="CDD" id="cd02540">
    <property type="entry name" value="GT2_GlmU_N_bac"/>
    <property type="match status" value="1"/>
</dbReference>
<evidence type="ECO:0000256" key="12">
    <source>
        <dbReference type="ARBA" id="ARBA00022960"/>
    </source>
</evidence>
<dbReference type="NCBIfam" id="TIGR01173">
    <property type="entry name" value="glmU"/>
    <property type="match status" value="1"/>
</dbReference>
<evidence type="ECO:0000256" key="13">
    <source>
        <dbReference type="ARBA" id="ARBA00022984"/>
    </source>
</evidence>
<comment type="catalytic activity">
    <reaction evidence="18 20">
        <text>N-acetyl-alpha-D-glucosamine 1-phosphate + UTP + H(+) = UDP-N-acetyl-alpha-D-glucosamine + diphosphate</text>
        <dbReference type="Rhea" id="RHEA:13509"/>
        <dbReference type="ChEBI" id="CHEBI:15378"/>
        <dbReference type="ChEBI" id="CHEBI:33019"/>
        <dbReference type="ChEBI" id="CHEBI:46398"/>
        <dbReference type="ChEBI" id="CHEBI:57705"/>
        <dbReference type="ChEBI" id="CHEBI:57776"/>
        <dbReference type="EC" id="2.7.7.23"/>
    </reaction>
</comment>
<dbReference type="UniPathway" id="UPA00973"/>
<dbReference type="InterPro" id="IPR011004">
    <property type="entry name" value="Trimer_LpxA-like_sf"/>
</dbReference>
<feature type="binding site" evidence="20">
    <location>
        <position position="156"/>
    </location>
    <ligand>
        <name>UDP-N-acetyl-alpha-D-glucosamine</name>
        <dbReference type="ChEBI" id="CHEBI:57705"/>
    </ligand>
</feature>
<keyword evidence="10 20" id="KW-0677">Repeat</keyword>
<dbReference type="GO" id="GO:0003977">
    <property type="term" value="F:UDP-N-acetylglucosamine diphosphorylase activity"/>
    <property type="evidence" value="ECO:0007669"/>
    <property type="project" value="UniProtKB-UniRule"/>
</dbReference>
<feature type="active site" description="Proton acceptor" evidence="20">
    <location>
        <position position="349"/>
    </location>
</feature>
<dbReference type="PANTHER" id="PTHR43584:SF3">
    <property type="entry name" value="BIFUNCTIONAL PROTEIN GLMU"/>
    <property type="match status" value="1"/>
</dbReference>
<reference evidence="23 24" key="1">
    <citation type="submission" date="2020-08" db="EMBL/GenBank/DDBJ databases">
        <title>Genome sequence of Tessaracoccus defluvii JCM 17540T.</title>
        <authorList>
            <person name="Hyun D.-W."/>
            <person name="Bae J.-W."/>
        </authorList>
    </citation>
    <scope>NUCLEOTIDE SEQUENCE [LARGE SCALE GENOMIC DNA]</scope>
    <source>
        <strain evidence="23 24">JCM 17540</strain>
    </source>
</reference>
<feature type="binding site" evidence="20">
    <location>
        <position position="363"/>
    </location>
    <ligand>
        <name>UDP-N-acetyl-alpha-D-glucosamine</name>
        <dbReference type="ChEBI" id="CHEBI:57705"/>
    </ligand>
</feature>
<comment type="similarity">
    <text evidence="4 20">In the C-terminal section; belongs to the transferase hexapeptide repeat family.</text>
</comment>
<feature type="region of interest" description="Linker" evidence="20">
    <location>
        <begin position="217"/>
        <end position="237"/>
    </location>
</feature>
<dbReference type="EC" id="2.3.1.157" evidence="20"/>